<dbReference type="PANTHER" id="PTHR43236:SF1">
    <property type="entry name" value="BLL7220 PROTEIN"/>
    <property type="match status" value="1"/>
</dbReference>
<feature type="domain" description="HTH cro/C1-type" evidence="2">
    <location>
        <begin position="20"/>
        <end position="74"/>
    </location>
</feature>
<evidence type="ECO:0000313" key="4">
    <source>
        <dbReference type="Proteomes" id="UP000570823"/>
    </source>
</evidence>
<dbReference type="PANTHER" id="PTHR43236">
    <property type="entry name" value="ANTITOXIN HIGA1"/>
    <property type="match status" value="1"/>
</dbReference>
<dbReference type="Pfam" id="PF01381">
    <property type="entry name" value="HTH_3"/>
    <property type="match status" value="1"/>
</dbReference>
<reference evidence="3 4" key="1">
    <citation type="submission" date="2020-06" db="EMBL/GenBank/DDBJ databases">
        <title>Methanofollis fontis sp. nov., a methanogen isolated from marine sediments near a cold seep at Four-Way Closure Ridge offshore southwestern Taiwan.</title>
        <authorList>
            <person name="Chen S.-C."/>
            <person name="Teng N.-H."/>
            <person name="Lin Y.-S."/>
            <person name="Lai M.-C."/>
            <person name="Chen H.-H."/>
            <person name="Wang C.-C."/>
        </authorList>
    </citation>
    <scope>NUCLEOTIDE SEQUENCE [LARGE SCALE GENOMIC DNA]</scope>
    <source>
        <strain evidence="3 4">DSM 2702</strain>
    </source>
</reference>
<dbReference type="SUPFAM" id="SSF47413">
    <property type="entry name" value="lambda repressor-like DNA-binding domains"/>
    <property type="match status" value="1"/>
</dbReference>
<evidence type="ECO:0000259" key="2">
    <source>
        <dbReference type="PROSITE" id="PS50943"/>
    </source>
</evidence>
<dbReference type="Pfam" id="PF06114">
    <property type="entry name" value="Peptidase_M78"/>
    <property type="match status" value="1"/>
</dbReference>
<dbReference type="Gene3D" id="1.10.260.40">
    <property type="entry name" value="lambda repressor-like DNA-binding domains"/>
    <property type="match status" value="1"/>
</dbReference>
<comment type="caution">
    <text evidence="3">The sequence shown here is derived from an EMBL/GenBank/DDBJ whole genome shotgun (WGS) entry which is preliminary data.</text>
</comment>
<organism evidence="3 4">
    <name type="scientific">Methanofollis tationis</name>
    <dbReference type="NCBI Taxonomy" id="81417"/>
    <lineage>
        <taxon>Archaea</taxon>
        <taxon>Methanobacteriati</taxon>
        <taxon>Methanobacteriota</taxon>
        <taxon>Stenosarchaea group</taxon>
        <taxon>Methanomicrobia</taxon>
        <taxon>Methanomicrobiales</taxon>
        <taxon>Methanomicrobiaceae</taxon>
        <taxon>Methanofollis</taxon>
    </lineage>
</organism>
<accession>A0A7K4HNF0</accession>
<dbReference type="NCBIfam" id="TIGR02607">
    <property type="entry name" value="antidote_HigA"/>
    <property type="match status" value="1"/>
</dbReference>
<protein>
    <submittedName>
        <fullName evidence="3">HigA family addiction module antidote protein</fullName>
    </submittedName>
</protein>
<dbReference type="InterPro" id="IPR052345">
    <property type="entry name" value="Rad_response_metalloprotease"/>
</dbReference>
<dbReference type="InterPro" id="IPR001387">
    <property type="entry name" value="Cro/C1-type_HTH"/>
</dbReference>
<gene>
    <name evidence="3" type="ORF">HWN36_05660</name>
</gene>
<name>A0A7K4HNF0_9EURY</name>
<dbReference type="AlphaFoldDB" id="A0A7K4HNF0"/>
<comment type="similarity">
    <text evidence="1">Belongs to the short-chain fatty acyl-CoA assimilation regulator (ScfR) family.</text>
</comment>
<evidence type="ECO:0000256" key="1">
    <source>
        <dbReference type="ARBA" id="ARBA00007227"/>
    </source>
</evidence>
<dbReference type="Proteomes" id="UP000570823">
    <property type="component" value="Unassembled WGS sequence"/>
</dbReference>
<dbReference type="CDD" id="cd00093">
    <property type="entry name" value="HTH_XRE"/>
    <property type="match status" value="1"/>
</dbReference>
<dbReference type="SMART" id="SM00530">
    <property type="entry name" value="HTH_XRE"/>
    <property type="match status" value="1"/>
</dbReference>
<keyword evidence="4" id="KW-1185">Reference proteome</keyword>
<dbReference type="InterPro" id="IPR013430">
    <property type="entry name" value="Toxin_antidote_HigA"/>
</dbReference>
<dbReference type="RefSeq" id="WP_176788467.1">
    <property type="nucleotide sequence ID" value="NZ_JABXWR010000001.1"/>
</dbReference>
<dbReference type="Gene3D" id="1.10.10.2910">
    <property type="match status" value="1"/>
</dbReference>
<evidence type="ECO:0000313" key="3">
    <source>
        <dbReference type="EMBL" id="NVO66806.1"/>
    </source>
</evidence>
<proteinExistence type="inferred from homology"/>
<dbReference type="InterPro" id="IPR010359">
    <property type="entry name" value="IrrE_HExxH"/>
</dbReference>
<dbReference type="EMBL" id="JABXWR010000001">
    <property type="protein sequence ID" value="NVO66806.1"/>
    <property type="molecule type" value="Genomic_DNA"/>
</dbReference>
<dbReference type="PROSITE" id="PS50943">
    <property type="entry name" value="HTH_CROC1"/>
    <property type="match status" value="1"/>
</dbReference>
<dbReference type="GO" id="GO:0003677">
    <property type="term" value="F:DNA binding"/>
    <property type="evidence" value="ECO:0007669"/>
    <property type="project" value="InterPro"/>
</dbReference>
<sequence>MTEGRKKFSPDWISPPGDTIADLLEERGWTQKEFAKRMGSSTKQISLLINGKAPITQETALKLERVVGSTAGFWLNREIQYRERLHRLQDSQNLEEWVGWLNELPVKELMDAEAIEKVRLTSKNKPDVVDNVLHFYGVASPDDWRAQYQNMAVAFRSAKKEHDIGSVSAWLRLGEVKTENTEMSPYNASRFAKLLENIRSLTTKDPDVFKDEMQRFCKGAGVSLIFIPAIPRAHVSGAARWLNGRPLIQLSFYGKTNDKFWFSFFHEAAHILKHGRHAVFLDDSLDPNSGHSEEEDEANDFASEILIPSRYNEYLPKLRSKRAVKEFSAMIGIHPGIVVGRLQHEGLIKPSWMNDLKEHF</sequence>
<dbReference type="InterPro" id="IPR010982">
    <property type="entry name" value="Lambda_DNA-bd_dom_sf"/>
</dbReference>